<dbReference type="InterPro" id="IPR021295">
    <property type="entry name" value="DUF2867"/>
</dbReference>
<evidence type="ECO:0000313" key="1">
    <source>
        <dbReference type="EMBL" id="GAA2707872.1"/>
    </source>
</evidence>
<sequence>MKLPRTSHTSRPLRIHGIAGDFHLEDVWDLPTPGGPDDLPRLVRLFTEGELMGGTSGAARLLFAIRWKLGKLFGWDKPAAGFGARVATLQDRLPDDLRDTVPAAVLGVGGFRPLYATHDEWAAEMANSTVHGILHLSWVPAPGGGHRGRMAVLVRPNGLFGTCYMAAIKPFRYAVVYPALLHAIGREWQRQERKPAGDQAALRNVRR</sequence>
<dbReference type="Pfam" id="PF11066">
    <property type="entry name" value="DUF2867"/>
    <property type="match status" value="1"/>
</dbReference>
<proteinExistence type="predicted"/>
<dbReference type="Proteomes" id="UP001500886">
    <property type="component" value="Unassembled WGS sequence"/>
</dbReference>
<gene>
    <name evidence="1" type="ORF">GCM10010315_03270</name>
</gene>
<comment type="caution">
    <text evidence="1">The sequence shown here is derived from an EMBL/GenBank/DDBJ whole genome shotgun (WGS) entry which is preliminary data.</text>
</comment>
<organism evidence="1 2">
    <name type="scientific">Streptomyces luteosporeus</name>
    <dbReference type="NCBI Taxonomy" id="173856"/>
    <lineage>
        <taxon>Bacteria</taxon>
        <taxon>Bacillati</taxon>
        <taxon>Actinomycetota</taxon>
        <taxon>Actinomycetes</taxon>
        <taxon>Kitasatosporales</taxon>
        <taxon>Streptomycetaceae</taxon>
        <taxon>Streptomyces</taxon>
    </lineage>
</organism>
<evidence type="ECO:0000313" key="2">
    <source>
        <dbReference type="Proteomes" id="UP001500886"/>
    </source>
</evidence>
<name>A0ABN3TJU3_9ACTN</name>
<keyword evidence="2" id="KW-1185">Reference proteome</keyword>
<dbReference type="EMBL" id="BAAASL010000001">
    <property type="protein sequence ID" value="GAA2707872.1"/>
    <property type="molecule type" value="Genomic_DNA"/>
</dbReference>
<reference evidence="1 2" key="1">
    <citation type="journal article" date="2019" name="Int. J. Syst. Evol. Microbiol.">
        <title>The Global Catalogue of Microorganisms (GCM) 10K type strain sequencing project: providing services to taxonomists for standard genome sequencing and annotation.</title>
        <authorList>
            <consortium name="The Broad Institute Genomics Platform"/>
            <consortium name="The Broad Institute Genome Sequencing Center for Infectious Disease"/>
            <person name="Wu L."/>
            <person name="Ma J."/>
        </authorList>
    </citation>
    <scope>NUCLEOTIDE SEQUENCE [LARGE SCALE GENOMIC DNA]</scope>
    <source>
        <strain evidence="1 2">JCM 4542</strain>
    </source>
</reference>
<protein>
    <recommendedName>
        <fullName evidence="3">DUF2867 domain-containing protein</fullName>
    </recommendedName>
</protein>
<evidence type="ECO:0008006" key="3">
    <source>
        <dbReference type="Google" id="ProtNLM"/>
    </source>
</evidence>
<dbReference type="RefSeq" id="WP_344432756.1">
    <property type="nucleotide sequence ID" value="NZ_BAAASL010000001.1"/>
</dbReference>
<accession>A0ABN3TJU3</accession>